<keyword evidence="1" id="KW-0732">Signal</keyword>
<reference evidence="3" key="1">
    <citation type="journal article" date="2019" name="Int. J. Syst. Evol. Microbiol.">
        <title>The Global Catalogue of Microorganisms (GCM) 10K type strain sequencing project: providing services to taxonomists for standard genome sequencing and annotation.</title>
        <authorList>
            <consortium name="The Broad Institute Genomics Platform"/>
            <consortium name="The Broad Institute Genome Sequencing Center for Infectious Disease"/>
            <person name="Wu L."/>
            <person name="Ma J."/>
        </authorList>
    </citation>
    <scope>NUCLEOTIDE SEQUENCE [LARGE SCALE GENOMIC DNA]</scope>
    <source>
        <strain evidence="3">CGMCC 1.15905</strain>
    </source>
</reference>
<dbReference type="Proteomes" id="UP000623419">
    <property type="component" value="Unassembled WGS sequence"/>
</dbReference>
<evidence type="ECO:0000256" key="1">
    <source>
        <dbReference type="SAM" id="SignalP"/>
    </source>
</evidence>
<accession>A0ABQ1HTQ5</accession>
<keyword evidence="3" id="KW-1185">Reference proteome</keyword>
<dbReference type="EMBL" id="BMKC01000004">
    <property type="protein sequence ID" value="GGA87691.1"/>
    <property type="molecule type" value="Genomic_DNA"/>
</dbReference>
<feature type="signal peptide" evidence="1">
    <location>
        <begin position="1"/>
        <end position="23"/>
    </location>
</feature>
<protein>
    <submittedName>
        <fullName evidence="2">Uncharacterized protein</fullName>
    </submittedName>
</protein>
<proteinExistence type="predicted"/>
<organism evidence="2 3">
    <name type="scientific">Arenimonas soli</name>
    <dbReference type="NCBI Taxonomy" id="2269504"/>
    <lineage>
        <taxon>Bacteria</taxon>
        <taxon>Pseudomonadati</taxon>
        <taxon>Pseudomonadota</taxon>
        <taxon>Gammaproteobacteria</taxon>
        <taxon>Lysobacterales</taxon>
        <taxon>Lysobacteraceae</taxon>
        <taxon>Arenimonas</taxon>
    </lineage>
</organism>
<sequence length="345" mass="36852">MSTSMSLHAAILLAASSAVFAQAAPEPLYEKELKAAQDHRFGCFGQGRDDACAAMVAGYERAMNAPDATDAVRHALFGRRLQVVAVRGSKLREAGDVEAALRVLEPGYAAMVGHYEGGKHFHTVIENLRLQQEMVLALASAGRTAEAEGLLSAARSAADSVYAQRAQAVGNKSATELVYQAFVGSETLEAAIGEFFRDQSRAADAGGQAGARRALALAAYQRAEQWLRRKVEAGVRGGMDIRGDLRLSEFQLEQASLHLDGGAKKEAEDNFLSASAVCLYLNDDDVANFNLSPLQGAEVNIASSYCQRARLGWGLATGEAQKEIGEAVDKMVEQQLEIMREAAGS</sequence>
<comment type="caution">
    <text evidence="2">The sequence shown here is derived from an EMBL/GenBank/DDBJ whole genome shotgun (WGS) entry which is preliminary data.</text>
</comment>
<dbReference type="RefSeq" id="WP_188665685.1">
    <property type="nucleotide sequence ID" value="NZ_BMKC01000004.1"/>
</dbReference>
<name>A0ABQ1HTQ5_9GAMM</name>
<feature type="chain" id="PRO_5047359402" evidence="1">
    <location>
        <begin position="24"/>
        <end position="345"/>
    </location>
</feature>
<gene>
    <name evidence="2" type="ORF">GCM10011521_27620</name>
</gene>
<evidence type="ECO:0000313" key="3">
    <source>
        <dbReference type="Proteomes" id="UP000623419"/>
    </source>
</evidence>
<evidence type="ECO:0000313" key="2">
    <source>
        <dbReference type="EMBL" id="GGA87691.1"/>
    </source>
</evidence>